<dbReference type="PANTHER" id="PTHR43298:SF2">
    <property type="entry name" value="FMN_FAD EXPORTER YEEO-RELATED"/>
    <property type="match status" value="1"/>
</dbReference>
<keyword evidence="4" id="KW-1003">Cell membrane</keyword>
<accession>A0A239HGY4</accession>
<dbReference type="OrthoDB" id="9776324at2"/>
<keyword evidence="3" id="KW-0050">Antiport</keyword>
<evidence type="ECO:0000313" key="12">
    <source>
        <dbReference type="Proteomes" id="UP000198393"/>
    </source>
</evidence>
<reference evidence="11 12" key="1">
    <citation type="submission" date="2017-06" db="EMBL/GenBank/DDBJ databases">
        <authorList>
            <person name="Kim H.J."/>
            <person name="Triplett B.A."/>
        </authorList>
    </citation>
    <scope>NUCLEOTIDE SEQUENCE [LARGE SCALE GENOMIC DNA]</scope>
    <source>
        <strain evidence="11 12">DSM 19307</strain>
    </source>
</reference>
<feature type="transmembrane region" description="Helical" evidence="10">
    <location>
        <begin position="438"/>
        <end position="458"/>
    </location>
</feature>
<dbReference type="PIRSF" id="PIRSF006603">
    <property type="entry name" value="DinF"/>
    <property type="match status" value="1"/>
</dbReference>
<feature type="transmembrane region" description="Helical" evidence="10">
    <location>
        <begin position="343"/>
        <end position="366"/>
    </location>
</feature>
<evidence type="ECO:0000256" key="6">
    <source>
        <dbReference type="ARBA" id="ARBA00022989"/>
    </source>
</evidence>
<keyword evidence="2" id="KW-0813">Transport</keyword>
<feature type="transmembrane region" description="Helical" evidence="10">
    <location>
        <begin position="260"/>
        <end position="282"/>
    </location>
</feature>
<protein>
    <recommendedName>
        <fullName evidence="9">Multidrug-efflux transporter</fullName>
    </recommendedName>
</protein>
<feature type="transmembrane region" description="Helical" evidence="10">
    <location>
        <begin position="79"/>
        <end position="97"/>
    </location>
</feature>
<proteinExistence type="predicted"/>
<dbReference type="PANTHER" id="PTHR43298">
    <property type="entry name" value="MULTIDRUG RESISTANCE PROTEIN NORM-RELATED"/>
    <property type="match status" value="1"/>
</dbReference>
<dbReference type="Proteomes" id="UP000198393">
    <property type="component" value="Unassembled WGS sequence"/>
</dbReference>
<feature type="transmembrane region" description="Helical" evidence="10">
    <location>
        <begin position="187"/>
        <end position="212"/>
    </location>
</feature>
<comment type="subcellular location">
    <subcellularLocation>
        <location evidence="1">Cell membrane</location>
        <topology evidence="1">Multi-pass membrane protein</topology>
    </subcellularLocation>
</comment>
<name>A0A239HGY4_EKHLU</name>
<feature type="transmembrane region" description="Helical" evidence="10">
    <location>
        <begin position="109"/>
        <end position="133"/>
    </location>
</feature>
<feature type="transmembrane region" description="Helical" evidence="10">
    <location>
        <begin position="409"/>
        <end position="432"/>
    </location>
</feature>
<evidence type="ECO:0000256" key="5">
    <source>
        <dbReference type="ARBA" id="ARBA00022692"/>
    </source>
</evidence>
<evidence type="ECO:0000256" key="10">
    <source>
        <dbReference type="SAM" id="Phobius"/>
    </source>
</evidence>
<dbReference type="InterPro" id="IPR048279">
    <property type="entry name" value="MdtK-like"/>
</dbReference>
<keyword evidence="6 10" id="KW-1133">Transmembrane helix</keyword>
<evidence type="ECO:0000256" key="1">
    <source>
        <dbReference type="ARBA" id="ARBA00004651"/>
    </source>
</evidence>
<dbReference type="InterPro" id="IPR050222">
    <property type="entry name" value="MATE_MdtK"/>
</dbReference>
<organism evidence="11 12">
    <name type="scientific">Ekhidna lutea</name>
    <dbReference type="NCBI Taxonomy" id="447679"/>
    <lineage>
        <taxon>Bacteria</taxon>
        <taxon>Pseudomonadati</taxon>
        <taxon>Bacteroidota</taxon>
        <taxon>Cytophagia</taxon>
        <taxon>Cytophagales</taxon>
        <taxon>Reichenbachiellaceae</taxon>
        <taxon>Ekhidna</taxon>
    </lineage>
</organism>
<evidence type="ECO:0000256" key="2">
    <source>
        <dbReference type="ARBA" id="ARBA00022448"/>
    </source>
</evidence>
<dbReference type="NCBIfam" id="TIGR00797">
    <property type="entry name" value="matE"/>
    <property type="match status" value="1"/>
</dbReference>
<feature type="transmembrane region" description="Helical" evidence="10">
    <location>
        <begin position="302"/>
        <end position="322"/>
    </location>
</feature>
<feature type="transmembrane region" description="Helical" evidence="10">
    <location>
        <begin position="153"/>
        <end position="175"/>
    </location>
</feature>
<dbReference type="GO" id="GO:0006811">
    <property type="term" value="P:monoatomic ion transport"/>
    <property type="evidence" value="ECO:0007669"/>
    <property type="project" value="UniProtKB-KW"/>
</dbReference>
<gene>
    <name evidence="11" type="ORF">SAMN05421640_1308</name>
</gene>
<feature type="transmembrane region" description="Helical" evidence="10">
    <location>
        <begin position="35"/>
        <end position="59"/>
    </location>
</feature>
<dbReference type="Pfam" id="PF01554">
    <property type="entry name" value="MatE"/>
    <property type="match status" value="2"/>
</dbReference>
<keyword evidence="12" id="KW-1185">Reference proteome</keyword>
<evidence type="ECO:0000256" key="8">
    <source>
        <dbReference type="ARBA" id="ARBA00023136"/>
    </source>
</evidence>
<dbReference type="InterPro" id="IPR002528">
    <property type="entry name" value="MATE_fam"/>
</dbReference>
<dbReference type="AlphaFoldDB" id="A0A239HGY4"/>
<dbReference type="GO" id="GO:0015297">
    <property type="term" value="F:antiporter activity"/>
    <property type="evidence" value="ECO:0007669"/>
    <property type="project" value="UniProtKB-KW"/>
</dbReference>
<sequence length="468" mass="50991">MTKESFSISRVFKLFISALKGKETEFTTGSINRAIVLLSIPIIAEMTGEALFALIDMIFVSRVSVNAVATIGLTEAPLMIIFSLAIGLSMAATAIVARRVGEKEYERAANAAFQAIIIAIVIGITLGIFGYQYSAEILELMGGDSSLIEEGVGYTQVMYGANISIVLIFLINGIFRGAGNASIAMKSLLLANGLNIILDPIFIFGWGIIPAYGVEGAAIATTIGRSCGVVYQIFYLFNGKSLIKITVANFIIKWKTIKEIIVISAGGIGQFLVETLSWLFLVRIVSEFGKEAMAGYQISFRVIYFTLLPSWGMANAAATLVGQNLGALKPERAEKSVWVTAKWNAIFLVFITVLFSLFSTEVLSIFDQPKSVIDIGSDALKIICVGYVFFAYGMVLGQGFNGAGDTKTPMYISIVVFWLIQIPLSYFLSFTMGWETNGVFFCIAFCHSLYALVAMVIFKRGKWKTVKV</sequence>
<evidence type="ECO:0000256" key="7">
    <source>
        <dbReference type="ARBA" id="ARBA00023065"/>
    </source>
</evidence>
<feature type="transmembrane region" description="Helical" evidence="10">
    <location>
        <begin position="218"/>
        <end position="239"/>
    </location>
</feature>
<keyword evidence="8 10" id="KW-0472">Membrane</keyword>
<keyword evidence="5 10" id="KW-0812">Transmembrane</keyword>
<evidence type="ECO:0000313" key="11">
    <source>
        <dbReference type="EMBL" id="SNS80572.1"/>
    </source>
</evidence>
<dbReference type="GO" id="GO:0042910">
    <property type="term" value="F:xenobiotic transmembrane transporter activity"/>
    <property type="evidence" value="ECO:0007669"/>
    <property type="project" value="InterPro"/>
</dbReference>
<evidence type="ECO:0000256" key="4">
    <source>
        <dbReference type="ARBA" id="ARBA00022475"/>
    </source>
</evidence>
<evidence type="ECO:0000256" key="9">
    <source>
        <dbReference type="ARBA" id="ARBA00031636"/>
    </source>
</evidence>
<keyword evidence="7" id="KW-0406">Ion transport</keyword>
<dbReference type="RefSeq" id="WP_089356053.1">
    <property type="nucleotide sequence ID" value="NZ_FZPD01000002.1"/>
</dbReference>
<evidence type="ECO:0000256" key="3">
    <source>
        <dbReference type="ARBA" id="ARBA00022449"/>
    </source>
</evidence>
<dbReference type="GO" id="GO:0005886">
    <property type="term" value="C:plasma membrane"/>
    <property type="evidence" value="ECO:0007669"/>
    <property type="project" value="UniProtKB-SubCell"/>
</dbReference>
<feature type="transmembrane region" description="Helical" evidence="10">
    <location>
        <begin position="378"/>
        <end position="397"/>
    </location>
</feature>
<dbReference type="CDD" id="cd13139">
    <property type="entry name" value="MATE_like_14"/>
    <property type="match status" value="1"/>
</dbReference>
<dbReference type="EMBL" id="FZPD01000002">
    <property type="protein sequence ID" value="SNS80572.1"/>
    <property type="molecule type" value="Genomic_DNA"/>
</dbReference>